<dbReference type="InterPro" id="IPR001810">
    <property type="entry name" value="F-box_dom"/>
</dbReference>
<dbReference type="Pfam" id="PF00646">
    <property type="entry name" value="F-box"/>
    <property type="match status" value="1"/>
</dbReference>
<dbReference type="EMBL" id="BPVZ01000129">
    <property type="protein sequence ID" value="GKV38593.1"/>
    <property type="molecule type" value="Genomic_DNA"/>
</dbReference>
<reference evidence="3 4" key="1">
    <citation type="journal article" date="2021" name="Commun. Biol.">
        <title>The genome of Shorea leprosula (Dipterocarpaceae) highlights the ecological relevance of drought in aseasonal tropical rainforests.</title>
        <authorList>
            <person name="Ng K.K.S."/>
            <person name="Kobayashi M.J."/>
            <person name="Fawcett J.A."/>
            <person name="Hatakeyama M."/>
            <person name="Paape T."/>
            <person name="Ng C.H."/>
            <person name="Ang C.C."/>
            <person name="Tnah L.H."/>
            <person name="Lee C.T."/>
            <person name="Nishiyama T."/>
            <person name="Sese J."/>
            <person name="O'Brien M.J."/>
            <person name="Copetti D."/>
            <person name="Mohd Noor M.I."/>
            <person name="Ong R.C."/>
            <person name="Putra M."/>
            <person name="Sireger I.Z."/>
            <person name="Indrioko S."/>
            <person name="Kosugi Y."/>
            <person name="Izuno A."/>
            <person name="Isagi Y."/>
            <person name="Lee S.L."/>
            <person name="Shimizu K.K."/>
        </authorList>
    </citation>
    <scope>NUCLEOTIDE SEQUENCE [LARGE SCALE GENOMIC DNA]</scope>
    <source>
        <strain evidence="3">214</strain>
    </source>
</reference>
<sequence>MSPLKYKVDESCSDARPSLHPPRGHRSTKRFHSESDTEAEPLSYNTARSLLPPPLLPGEVIGDVLLKLPIKSLIRFGCVCKSWKSLMGYSSLVDKHLAESVRNPKLRVLLGCLNGFDHYRLKSCPLCSLFNELFVDTIDVVYPNWNFYGPTRVVGCCSKVMILNPALREFKMLPNCHSASGFVYDSCNNDYKVVTISLYSYRRMLRVRVYWLRTNSWRTQRCEFDALRGSDSVC</sequence>
<feature type="region of interest" description="Disordered" evidence="1">
    <location>
        <begin position="1"/>
        <end position="41"/>
    </location>
</feature>
<evidence type="ECO:0000313" key="3">
    <source>
        <dbReference type="EMBL" id="GKV38593.1"/>
    </source>
</evidence>
<dbReference type="SMART" id="SM00256">
    <property type="entry name" value="FBOX"/>
    <property type="match status" value="1"/>
</dbReference>
<gene>
    <name evidence="3" type="ORF">SLEP1_g46483</name>
</gene>
<feature type="compositionally biased region" description="Basic and acidic residues" evidence="1">
    <location>
        <begin position="1"/>
        <end position="10"/>
    </location>
</feature>
<comment type="caution">
    <text evidence="3">The sequence shown here is derived from an EMBL/GenBank/DDBJ whole genome shotgun (WGS) entry which is preliminary data.</text>
</comment>
<evidence type="ECO:0000313" key="4">
    <source>
        <dbReference type="Proteomes" id="UP001054252"/>
    </source>
</evidence>
<evidence type="ECO:0000259" key="2">
    <source>
        <dbReference type="SMART" id="SM00256"/>
    </source>
</evidence>
<dbReference type="AlphaFoldDB" id="A0AAV5LN42"/>
<dbReference type="SUPFAM" id="SSF81383">
    <property type="entry name" value="F-box domain"/>
    <property type="match status" value="1"/>
</dbReference>
<dbReference type="Gene3D" id="1.20.1280.50">
    <property type="match status" value="1"/>
</dbReference>
<dbReference type="InterPro" id="IPR013187">
    <property type="entry name" value="F-box-assoc_dom_typ3"/>
</dbReference>
<dbReference type="Pfam" id="PF08268">
    <property type="entry name" value="FBA_3"/>
    <property type="match status" value="1"/>
</dbReference>
<keyword evidence="4" id="KW-1185">Reference proteome</keyword>
<dbReference type="Proteomes" id="UP001054252">
    <property type="component" value="Unassembled WGS sequence"/>
</dbReference>
<protein>
    <recommendedName>
        <fullName evidence="2">F-box domain-containing protein</fullName>
    </recommendedName>
</protein>
<dbReference type="PANTHER" id="PTHR31672:SF13">
    <property type="entry name" value="F-BOX PROTEIN CPR30-LIKE"/>
    <property type="match status" value="1"/>
</dbReference>
<feature type="domain" description="F-box" evidence="2">
    <location>
        <begin position="56"/>
        <end position="96"/>
    </location>
</feature>
<organism evidence="3 4">
    <name type="scientific">Rubroshorea leprosula</name>
    <dbReference type="NCBI Taxonomy" id="152421"/>
    <lineage>
        <taxon>Eukaryota</taxon>
        <taxon>Viridiplantae</taxon>
        <taxon>Streptophyta</taxon>
        <taxon>Embryophyta</taxon>
        <taxon>Tracheophyta</taxon>
        <taxon>Spermatophyta</taxon>
        <taxon>Magnoliopsida</taxon>
        <taxon>eudicotyledons</taxon>
        <taxon>Gunneridae</taxon>
        <taxon>Pentapetalae</taxon>
        <taxon>rosids</taxon>
        <taxon>malvids</taxon>
        <taxon>Malvales</taxon>
        <taxon>Dipterocarpaceae</taxon>
        <taxon>Rubroshorea</taxon>
    </lineage>
</organism>
<dbReference type="PANTHER" id="PTHR31672">
    <property type="entry name" value="BNACNNG10540D PROTEIN"/>
    <property type="match status" value="1"/>
</dbReference>
<accession>A0AAV5LN42</accession>
<dbReference type="InterPro" id="IPR036047">
    <property type="entry name" value="F-box-like_dom_sf"/>
</dbReference>
<name>A0AAV5LN42_9ROSI</name>
<proteinExistence type="predicted"/>
<evidence type="ECO:0000256" key="1">
    <source>
        <dbReference type="SAM" id="MobiDB-lite"/>
    </source>
</evidence>
<dbReference type="InterPro" id="IPR050796">
    <property type="entry name" value="SCF_F-box_component"/>
</dbReference>